<organism evidence="5 6">
    <name type="scientific">Gigaspora margarita</name>
    <dbReference type="NCBI Taxonomy" id="4874"/>
    <lineage>
        <taxon>Eukaryota</taxon>
        <taxon>Fungi</taxon>
        <taxon>Fungi incertae sedis</taxon>
        <taxon>Mucoromycota</taxon>
        <taxon>Glomeromycotina</taxon>
        <taxon>Glomeromycetes</taxon>
        <taxon>Diversisporales</taxon>
        <taxon>Gigasporaceae</taxon>
        <taxon>Gigaspora</taxon>
    </lineage>
</organism>
<feature type="compositionally biased region" description="Polar residues" evidence="2">
    <location>
        <begin position="53"/>
        <end position="62"/>
    </location>
</feature>
<dbReference type="InterPro" id="IPR036908">
    <property type="entry name" value="RlpA-like_sf"/>
</dbReference>
<keyword evidence="6" id="KW-1185">Reference proteome</keyword>
<gene>
    <name evidence="5" type="ORF">GMARGA_LOCUS24820</name>
</gene>
<dbReference type="EMBL" id="CAJVQB010026676">
    <property type="protein sequence ID" value="CAG8809080.1"/>
    <property type="molecule type" value="Genomic_DNA"/>
</dbReference>
<dbReference type="PANTHER" id="PTHR31836">
    <property type="match status" value="1"/>
</dbReference>
<proteinExistence type="predicted"/>
<feature type="compositionally biased region" description="Polar residues" evidence="2">
    <location>
        <begin position="73"/>
        <end position="90"/>
    </location>
</feature>
<dbReference type="Proteomes" id="UP000789901">
    <property type="component" value="Unassembled WGS sequence"/>
</dbReference>
<feature type="compositionally biased region" description="Low complexity" evidence="2">
    <location>
        <begin position="138"/>
        <end position="158"/>
    </location>
</feature>
<sequence length="303" mass="32303">MKSSSIFFSLSLLFAVAVLSSAAPFSSPYSTSLFKRDDNDGWNKGAAHVIPENNPSTQNIPSTPIIRRDESQSKSGSTPNLPSTPGSTNIKAPTQDTKDTKDAATNPKNSPIQGTNPNQDTKNTAAQNTQKTPATPKTSAAQNSPAAPNNPATTNTPSLANSDNPLDNLADRKKKTTDTKSSNSTNVHTTYYEADQLKNAACYGRDGIKPYNAKPSDSIAAIPMTNFNMCFQCAEVKNVATGKSIIVKFIDECAGCDPGCIDLTKSAFSQLADPNCGVINIAWRTTTCPSDGNWPNYEHEKSS</sequence>
<dbReference type="Pfam" id="PF03330">
    <property type="entry name" value="DPBB_1"/>
    <property type="match status" value="1"/>
</dbReference>
<dbReference type="InterPro" id="IPR009009">
    <property type="entry name" value="RlpA-like_DPBB"/>
</dbReference>
<reference evidence="5 6" key="1">
    <citation type="submission" date="2021-06" db="EMBL/GenBank/DDBJ databases">
        <authorList>
            <person name="Kallberg Y."/>
            <person name="Tangrot J."/>
            <person name="Rosling A."/>
        </authorList>
    </citation>
    <scope>NUCLEOTIDE SEQUENCE [LARGE SCALE GENOMIC DNA]</scope>
    <source>
        <strain evidence="5 6">120-4 pot B 10/14</strain>
    </source>
</reference>
<evidence type="ECO:0000313" key="6">
    <source>
        <dbReference type="Proteomes" id="UP000789901"/>
    </source>
</evidence>
<feature type="domain" description="RlpA-like protein double-psi beta-barrel" evidence="4">
    <location>
        <begin position="230"/>
        <end position="282"/>
    </location>
</feature>
<dbReference type="PANTHER" id="PTHR31836:SF28">
    <property type="entry name" value="SRCR DOMAIN-CONTAINING PROTEIN-RELATED"/>
    <property type="match status" value="1"/>
</dbReference>
<feature type="region of interest" description="Disordered" evidence="2">
    <location>
        <begin position="44"/>
        <end position="185"/>
    </location>
</feature>
<accession>A0ABN7W0A3</accession>
<protein>
    <submittedName>
        <fullName evidence="5">1759_t:CDS:1</fullName>
    </submittedName>
</protein>
<evidence type="ECO:0000256" key="3">
    <source>
        <dbReference type="SAM" id="SignalP"/>
    </source>
</evidence>
<feature type="non-terminal residue" evidence="5">
    <location>
        <position position="303"/>
    </location>
</feature>
<dbReference type="Gene3D" id="2.40.40.10">
    <property type="entry name" value="RlpA-like domain"/>
    <property type="match status" value="1"/>
</dbReference>
<evidence type="ECO:0000259" key="4">
    <source>
        <dbReference type="Pfam" id="PF03330"/>
    </source>
</evidence>
<evidence type="ECO:0000256" key="1">
    <source>
        <dbReference type="ARBA" id="ARBA00022729"/>
    </source>
</evidence>
<feature type="chain" id="PRO_5046609074" evidence="3">
    <location>
        <begin position="23"/>
        <end position="303"/>
    </location>
</feature>
<evidence type="ECO:0000313" key="5">
    <source>
        <dbReference type="EMBL" id="CAG8809080.1"/>
    </source>
</evidence>
<dbReference type="SUPFAM" id="SSF50685">
    <property type="entry name" value="Barwin-like endoglucanases"/>
    <property type="match status" value="1"/>
</dbReference>
<dbReference type="CDD" id="cd22191">
    <property type="entry name" value="DPBB_RlpA_EXP_N-like"/>
    <property type="match status" value="1"/>
</dbReference>
<keyword evidence="1 3" id="KW-0732">Signal</keyword>
<evidence type="ECO:0000256" key="2">
    <source>
        <dbReference type="SAM" id="MobiDB-lite"/>
    </source>
</evidence>
<comment type="caution">
    <text evidence="5">The sequence shown here is derived from an EMBL/GenBank/DDBJ whole genome shotgun (WGS) entry which is preliminary data.</text>
</comment>
<dbReference type="InterPro" id="IPR051477">
    <property type="entry name" value="Expansin_CellWall"/>
</dbReference>
<name>A0ABN7W0A3_GIGMA</name>
<feature type="compositionally biased region" description="Polar residues" evidence="2">
    <location>
        <begin position="106"/>
        <end position="137"/>
    </location>
</feature>
<feature type="signal peptide" evidence="3">
    <location>
        <begin position="1"/>
        <end position="22"/>
    </location>
</feature>